<sequence length="349" mass="39651">MKLRYLSTCLGLVMTSQVQAHGMAPASGWQVNFFTHANSIQREEGTTKREEFTLGESTLFVATNLGNRWSALTEITYQPKLYRDDTVKVERLQLRYELNDEQYFVLGKIHTPMNYWNDTYHHGRVFFPTIYRPLAFERFIPIHDIGLRWGGRGIGERDLFFDLVLGSGITAESEHEFFGNGINSATASVGFYPTQDWSLQVGYYSDTLIDHETLPGHQMHAMPMPGDVGQGLDYELFAFSSQFENDKYRALTEVSVNRTDDSDWNYSIFQYGAYKVTPDLSLYGYYDITSVEDGGVHFALGKEVRAGVGLSYFFATAGVVKFELIDHENDILPDSNDGLELRMQVAVGF</sequence>
<dbReference type="RefSeq" id="WP_009577359.1">
    <property type="nucleotide sequence ID" value="NZ_AEIG01000160.1"/>
</dbReference>
<organism evidence="1 2">
    <name type="scientific">Aequoribacter fuscus</name>
    <dbReference type="NCBI Taxonomy" id="2518989"/>
    <lineage>
        <taxon>Bacteria</taxon>
        <taxon>Pseudomonadati</taxon>
        <taxon>Pseudomonadota</taxon>
        <taxon>Gammaproteobacteria</taxon>
        <taxon>Cellvibrionales</taxon>
        <taxon>Halieaceae</taxon>
        <taxon>Aequoribacter</taxon>
    </lineage>
</organism>
<dbReference type="STRING" id="2518989.IMCC3088_713"/>
<dbReference type="OrthoDB" id="5571598at2"/>
<dbReference type="Gene3D" id="2.40.160.10">
    <property type="entry name" value="Porin"/>
    <property type="match status" value="1"/>
</dbReference>
<evidence type="ECO:0000313" key="1">
    <source>
        <dbReference type="EMBL" id="EGG28185.1"/>
    </source>
</evidence>
<dbReference type="InterPro" id="IPR023614">
    <property type="entry name" value="Porin_dom_sf"/>
</dbReference>
<keyword evidence="2" id="KW-1185">Reference proteome</keyword>
<reference evidence="1 2" key="1">
    <citation type="journal article" date="2011" name="J. Bacteriol.">
        <title>Genome sequence of strain IMCC3088, a proteorhodopsin-containing marine bacterium belonging to the OM60/NOR5 clade.</title>
        <authorList>
            <person name="Jang Y."/>
            <person name="Oh H.M."/>
            <person name="Kang I."/>
            <person name="Lee K."/>
            <person name="Yang S.J."/>
            <person name="Cho J.C."/>
        </authorList>
    </citation>
    <scope>NUCLEOTIDE SEQUENCE [LARGE SCALE GENOMIC DNA]</scope>
    <source>
        <strain evidence="1 2">IMCC3088</strain>
    </source>
</reference>
<protein>
    <submittedName>
        <fullName evidence="1">Uncharacterized protein</fullName>
    </submittedName>
</protein>
<gene>
    <name evidence="1" type="ORF">IMCC3088_713</name>
</gene>
<dbReference type="Proteomes" id="UP000005615">
    <property type="component" value="Unassembled WGS sequence"/>
</dbReference>
<name>F3L648_9GAMM</name>
<comment type="caution">
    <text evidence="1">The sequence shown here is derived from an EMBL/GenBank/DDBJ whole genome shotgun (WGS) entry which is preliminary data.</text>
</comment>
<dbReference type="SUPFAM" id="SSF56935">
    <property type="entry name" value="Porins"/>
    <property type="match status" value="1"/>
</dbReference>
<evidence type="ECO:0000313" key="2">
    <source>
        <dbReference type="Proteomes" id="UP000005615"/>
    </source>
</evidence>
<dbReference type="EMBL" id="AEIG01000160">
    <property type="protein sequence ID" value="EGG28185.1"/>
    <property type="molecule type" value="Genomic_DNA"/>
</dbReference>
<dbReference type="eggNOG" id="ENOG5034ACF">
    <property type="taxonomic scope" value="Bacteria"/>
</dbReference>
<dbReference type="AlphaFoldDB" id="F3L648"/>
<proteinExistence type="predicted"/>
<accession>F3L648</accession>